<dbReference type="Proteomes" id="UP000567179">
    <property type="component" value="Unassembled WGS sequence"/>
</dbReference>
<comment type="caution">
    <text evidence="3">The sequence shown here is derived from an EMBL/GenBank/DDBJ whole genome shotgun (WGS) entry which is preliminary data.</text>
</comment>
<keyword evidence="4" id="KW-1185">Reference proteome</keyword>
<sequence>METWVIVDDTDLSINYKGPWAWTSSSINAIGATVGFDNTAHAVLSPDVNETSPASFTYTFEGTKLAIHGISATFNRTLQVPGPSLPKWECIIDNKLVLSNEDPFGVFPPQSYCETDALSAGKHTVEFRVTDTGIGLWFDSLRFLPSPQDTSQTNVTVWIDSTDTRLRYRDDWQAIGTGYMTTKESLLPLMTTPAFSMNYNGSSVAWYALSKAAIEKARPDLRALTMGNTTTSHAFYRIDNGPAAPFVVDLSPQPVTPDLNPYNTLLFATRPTIPGPHTLDVFYDGNSTVWPLTLDYLTIENSLIGATASGSAPGSSGAKATSQTTVIGGAVGGIVGGLLVLFIGLLMLRKRRRRQQKRYNQTRALQLANSDIKLRPFSRMVEPVEEKPTQEPGQYPFSPNNGRGSTQA</sequence>
<gene>
    <name evidence="3" type="ORF">D9619_011582</name>
</gene>
<keyword evidence="2" id="KW-0472">Membrane</keyword>
<keyword evidence="2" id="KW-0812">Transmembrane</keyword>
<organism evidence="3 4">
    <name type="scientific">Psilocybe cf. subviscida</name>
    <dbReference type="NCBI Taxonomy" id="2480587"/>
    <lineage>
        <taxon>Eukaryota</taxon>
        <taxon>Fungi</taxon>
        <taxon>Dikarya</taxon>
        <taxon>Basidiomycota</taxon>
        <taxon>Agaricomycotina</taxon>
        <taxon>Agaricomycetes</taxon>
        <taxon>Agaricomycetidae</taxon>
        <taxon>Agaricales</taxon>
        <taxon>Agaricineae</taxon>
        <taxon>Strophariaceae</taxon>
        <taxon>Psilocybe</taxon>
    </lineage>
</organism>
<dbReference type="AlphaFoldDB" id="A0A8H5BSZ3"/>
<accession>A0A8H5BSZ3</accession>
<feature type="compositionally biased region" description="Polar residues" evidence="1">
    <location>
        <begin position="397"/>
        <end position="408"/>
    </location>
</feature>
<reference evidence="3 4" key="1">
    <citation type="journal article" date="2020" name="ISME J.">
        <title>Uncovering the hidden diversity of litter-decomposition mechanisms in mushroom-forming fungi.</title>
        <authorList>
            <person name="Floudas D."/>
            <person name="Bentzer J."/>
            <person name="Ahren D."/>
            <person name="Johansson T."/>
            <person name="Persson P."/>
            <person name="Tunlid A."/>
        </authorList>
    </citation>
    <scope>NUCLEOTIDE SEQUENCE [LARGE SCALE GENOMIC DNA]</scope>
    <source>
        <strain evidence="3 4">CBS 101986</strain>
    </source>
</reference>
<evidence type="ECO:0000256" key="2">
    <source>
        <dbReference type="SAM" id="Phobius"/>
    </source>
</evidence>
<feature type="transmembrane region" description="Helical" evidence="2">
    <location>
        <begin position="326"/>
        <end position="348"/>
    </location>
</feature>
<dbReference type="EMBL" id="JAACJJ010000003">
    <property type="protein sequence ID" value="KAF5328743.1"/>
    <property type="molecule type" value="Genomic_DNA"/>
</dbReference>
<keyword evidence="2" id="KW-1133">Transmembrane helix</keyword>
<name>A0A8H5BSZ3_9AGAR</name>
<protein>
    <submittedName>
        <fullName evidence="3">Uncharacterized protein</fullName>
    </submittedName>
</protein>
<feature type="region of interest" description="Disordered" evidence="1">
    <location>
        <begin position="378"/>
        <end position="408"/>
    </location>
</feature>
<evidence type="ECO:0000256" key="1">
    <source>
        <dbReference type="SAM" id="MobiDB-lite"/>
    </source>
</evidence>
<evidence type="ECO:0000313" key="4">
    <source>
        <dbReference type="Proteomes" id="UP000567179"/>
    </source>
</evidence>
<dbReference type="OrthoDB" id="3029306at2759"/>
<evidence type="ECO:0000313" key="3">
    <source>
        <dbReference type="EMBL" id="KAF5328743.1"/>
    </source>
</evidence>
<proteinExistence type="predicted"/>